<gene>
    <name evidence="9" type="ORF">JV16_01922</name>
</gene>
<keyword evidence="5 8" id="KW-0812">Transmembrane</keyword>
<sequence>MPKSFIQTFLNNYMSASLIATFALLLGVSIGSQSIPFSSIWETVLHQLFHTPTNVPATVSQIIVAIRLPRVILAFLIGASLALAGVAFQALLKNVLADPYTIGVSSGAAVGAVLVFFFQLQFSILGRFTLPIVSIIFALVTLLFVLLFARLAERNMAMETIVLIGIIMNAFFGSLISLMVAFSGEELRQVISWLMGSVAMRGWSYVSLFVPFFIIGSLGLFAHIRELNAFSFGERVAANIGVHLLQKKLAILLSASLLTGAAVAVSGTIGFVGLVIPHMTRLICGANHRKLLPLSFLYGGTFLVLADVVARTIVSPRELPIGVITALIGAPLFAILLFKSLRRKTGST</sequence>
<evidence type="ECO:0000256" key="2">
    <source>
        <dbReference type="ARBA" id="ARBA00007935"/>
    </source>
</evidence>
<dbReference type="Pfam" id="PF01032">
    <property type="entry name" value="FecCD"/>
    <property type="match status" value="1"/>
</dbReference>
<protein>
    <submittedName>
        <fullName evidence="9">Putative ABC transporter permease protein</fullName>
    </submittedName>
</protein>
<feature type="transmembrane region" description="Helical" evidence="8">
    <location>
        <begin position="291"/>
        <end position="313"/>
    </location>
</feature>
<evidence type="ECO:0000256" key="8">
    <source>
        <dbReference type="SAM" id="Phobius"/>
    </source>
</evidence>
<dbReference type="InterPro" id="IPR037294">
    <property type="entry name" value="ABC_BtuC-like"/>
</dbReference>
<name>A0A0D0HNL4_9BACL</name>
<dbReference type="EMBL" id="JXTG01000010">
    <property type="protein sequence ID" value="KIP20822.1"/>
    <property type="molecule type" value="Genomic_DNA"/>
</dbReference>
<feature type="transmembrane region" description="Helical" evidence="8">
    <location>
        <begin position="128"/>
        <end position="149"/>
    </location>
</feature>
<comment type="subcellular location">
    <subcellularLocation>
        <location evidence="1">Cell membrane</location>
        <topology evidence="1">Multi-pass membrane protein</topology>
    </subcellularLocation>
</comment>
<keyword evidence="4" id="KW-1003">Cell membrane</keyword>
<keyword evidence="3" id="KW-0813">Transport</keyword>
<evidence type="ECO:0000256" key="4">
    <source>
        <dbReference type="ARBA" id="ARBA00022475"/>
    </source>
</evidence>
<dbReference type="Proteomes" id="UP000032047">
    <property type="component" value="Unassembled WGS sequence"/>
</dbReference>
<dbReference type="PATRIC" id="fig|265546.4.peg.1924"/>
<comment type="similarity">
    <text evidence="2">Belongs to the binding-protein-dependent transport system permease family. FecCD subfamily.</text>
</comment>
<organism evidence="9 10">
    <name type="scientific">Anoxybacillus ayderensis</name>
    <dbReference type="NCBI Taxonomy" id="265546"/>
    <lineage>
        <taxon>Bacteria</taxon>
        <taxon>Bacillati</taxon>
        <taxon>Bacillota</taxon>
        <taxon>Bacilli</taxon>
        <taxon>Bacillales</taxon>
        <taxon>Anoxybacillaceae</taxon>
        <taxon>Anoxybacillus</taxon>
    </lineage>
</organism>
<feature type="transmembrane region" description="Helical" evidence="8">
    <location>
        <begin position="99"/>
        <end position="122"/>
    </location>
</feature>
<keyword evidence="6 8" id="KW-1133">Transmembrane helix</keyword>
<feature type="transmembrane region" description="Helical" evidence="8">
    <location>
        <begin position="161"/>
        <end position="182"/>
    </location>
</feature>
<dbReference type="FunFam" id="1.10.3470.10:FF:000001">
    <property type="entry name" value="Vitamin B12 ABC transporter permease BtuC"/>
    <property type="match status" value="1"/>
</dbReference>
<feature type="transmembrane region" description="Helical" evidence="8">
    <location>
        <begin position="319"/>
        <end position="338"/>
    </location>
</feature>
<dbReference type="PANTHER" id="PTHR30472">
    <property type="entry name" value="FERRIC ENTEROBACTIN TRANSPORT SYSTEM PERMEASE PROTEIN"/>
    <property type="match status" value="1"/>
</dbReference>
<evidence type="ECO:0000313" key="9">
    <source>
        <dbReference type="EMBL" id="KIP20822.1"/>
    </source>
</evidence>
<keyword evidence="7 8" id="KW-0472">Membrane</keyword>
<dbReference type="AlphaFoldDB" id="A0A0D0HNL4"/>
<dbReference type="CDD" id="cd06550">
    <property type="entry name" value="TM_ABC_iron-siderophores_like"/>
    <property type="match status" value="1"/>
</dbReference>
<feature type="transmembrane region" description="Helical" evidence="8">
    <location>
        <begin position="202"/>
        <end position="224"/>
    </location>
</feature>
<dbReference type="GO" id="GO:0005886">
    <property type="term" value="C:plasma membrane"/>
    <property type="evidence" value="ECO:0007669"/>
    <property type="project" value="UniProtKB-SubCell"/>
</dbReference>
<reference evidence="9 10" key="1">
    <citation type="submission" date="2015-01" db="EMBL/GenBank/DDBJ databases">
        <title>Genome sequence of Anoxybacillus ayderensis strain AB04.</title>
        <authorList>
            <person name="Belduz A.O."/>
            <person name="Canakci S."/>
            <person name="Chan K.-G."/>
            <person name="Kahar U.M."/>
            <person name="Yaakob A.S."/>
            <person name="Chan C.S."/>
            <person name="Goh K.M."/>
        </authorList>
    </citation>
    <scope>NUCLEOTIDE SEQUENCE [LARGE SCALE GENOMIC DNA]</scope>
    <source>
        <strain evidence="9 10">AB04</strain>
    </source>
</reference>
<dbReference type="RefSeq" id="WP_042535507.1">
    <property type="nucleotide sequence ID" value="NZ_JXTG01000010.1"/>
</dbReference>
<feature type="transmembrane region" description="Helical" evidence="8">
    <location>
        <begin position="71"/>
        <end position="92"/>
    </location>
</feature>
<accession>A0A0D0HNL4</accession>
<evidence type="ECO:0000256" key="3">
    <source>
        <dbReference type="ARBA" id="ARBA00022448"/>
    </source>
</evidence>
<comment type="caution">
    <text evidence="9">The sequence shown here is derived from an EMBL/GenBank/DDBJ whole genome shotgun (WGS) entry which is preliminary data.</text>
</comment>
<dbReference type="GO" id="GO:0022857">
    <property type="term" value="F:transmembrane transporter activity"/>
    <property type="evidence" value="ECO:0007669"/>
    <property type="project" value="InterPro"/>
</dbReference>
<keyword evidence="10" id="KW-1185">Reference proteome</keyword>
<proteinExistence type="inferred from homology"/>
<dbReference type="Gene3D" id="1.10.3470.10">
    <property type="entry name" value="ABC transporter involved in vitamin B12 uptake, BtuC"/>
    <property type="match status" value="1"/>
</dbReference>
<dbReference type="SUPFAM" id="SSF81345">
    <property type="entry name" value="ABC transporter involved in vitamin B12 uptake, BtuC"/>
    <property type="match status" value="1"/>
</dbReference>
<dbReference type="GO" id="GO:0033214">
    <property type="term" value="P:siderophore-iron import into cell"/>
    <property type="evidence" value="ECO:0007669"/>
    <property type="project" value="TreeGrafter"/>
</dbReference>
<evidence type="ECO:0000256" key="5">
    <source>
        <dbReference type="ARBA" id="ARBA00022692"/>
    </source>
</evidence>
<evidence type="ECO:0000256" key="1">
    <source>
        <dbReference type="ARBA" id="ARBA00004651"/>
    </source>
</evidence>
<dbReference type="PANTHER" id="PTHR30472:SF25">
    <property type="entry name" value="ABC TRANSPORTER PERMEASE PROTEIN MJ0876-RELATED"/>
    <property type="match status" value="1"/>
</dbReference>
<evidence type="ECO:0000256" key="6">
    <source>
        <dbReference type="ARBA" id="ARBA00022989"/>
    </source>
</evidence>
<evidence type="ECO:0000256" key="7">
    <source>
        <dbReference type="ARBA" id="ARBA00023136"/>
    </source>
</evidence>
<evidence type="ECO:0000313" key="10">
    <source>
        <dbReference type="Proteomes" id="UP000032047"/>
    </source>
</evidence>
<feature type="transmembrane region" description="Helical" evidence="8">
    <location>
        <begin position="261"/>
        <end position="279"/>
    </location>
</feature>
<dbReference type="InterPro" id="IPR000522">
    <property type="entry name" value="ABC_transptr_permease_BtuC"/>
</dbReference>